<sequence>MICVKCKKEIPDESVFCLHCGWDQGKAPSSRRPKARGNGQGSVYKLPNGKYRAAVTVVCAVDQCTGKLVRRYRTKTFAKRTDAVNYLADLRRQKTPDLVTLDALYLKFEKTKKYAALSKSQQDKLSYAWARLEPLRYKKISEITLEDMQRTIDEKVSTFYPARDMKTMLSHLYTLAIKHGYVDRNPTEYIELPENEKSRKDAWKPEELRAFWADWQAGNTFTGYILIMIYAGLRFGELPIPKENIYLDEQYMIGGIKTDAGTDRTIPIADIILPVVRYFYDINKRKLLEMNQDNFYRKYWDTIKRIGVRELNPHCCRHTYFTRLASAGIQPGVITAAGGHTSYQTTLGYTHIPLEDLLKAVNKI</sequence>
<accession>A0A498CR90</accession>
<dbReference type="InterPro" id="IPR050090">
    <property type="entry name" value="Tyrosine_recombinase_XerCD"/>
</dbReference>
<dbReference type="InterPro" id="IPR010998">
    <property type="entry name" value="Integrase_recombinase_N"/>
</dbReference>
<dbReference type="Gene3D" id="1.10.443.10">
    <property type="entry name" value="Intergrase catalytic core"/>
    <property type="match status" value="1"/>
</dbReference>
<name>A0A498CR90_9FIRM</name>
<dbReference type="GO" id="GO:0003677">
    <property type="term" value="F:DNA binding"/>
    <property type="evidence" value="ECO:0007669"/>
    <property type="project" value="UniProtKB-KW"/>
</dbReference>
<dbReference type="PROSITE" id="PS51898">
    <property type="entry name" value="TYR_RECOMBINASE"/>
    <property type="match status" value="1"/>
</dbReference>
<dbReference type="EMBL" id="RCHT01000007">
    <property type="protein sequence ID" value="RLL12161.1"/>
    <property type="molecule type" value="Genomic_DNA"/>
</dbReference>
<comment type="caution">
    <text evidence="5">The sequence shown here is derived from an EMBL/GenBank/DDBJ whole genome shotgun (WGS) entry which is preliminary data.</text>
</comment>
<dbReference type="SUPFAM" id="SSF56349">
    <property type="entry name" value="DNA breaking-rejoining enzymes"/>
    <property type="match status" value="1"/>
</dbReference>
<dbReference type="AlphaFoldDB" id="A0A498CR90"/>
<evidence type="ECO:0000259" key="4">
    <source>
        <dbReference type="PROSITE" id="PS51898"/>
    </source>
</evidence>
<reference evidence="5 6" key="1">
    <citation type="submission" date="2018-10" db="EMBL/GenBank/DDBJ databases">
        <title>Anaerotruncus faecis sp. nov., isolated from human feces.</title>
        <authorList>
            <person name="Wang Y.-J."/>
        </authorList>
    </citation>
    <scope>NUCLEOTIDE SEQUENCE [LARGE SCALE GENOMIC DNA]</scope>
    <source>
        <strain evidence="5 6">22A2-44</strain>
    </source>
</reference>
<dbReference type="Gene3D" id="1.10.150.130">
    <property type="match status" value="1"/>
</dbReference>
<evidence type="ECO:0000256" key="1">
    <source>
        <dbReference type="ARBA" id="ARBA00008857"/>
    </source>
</evidence>
<evidence type="ECO:0000313" key="5">
    <source>
        <dbReference type="EMBL" id="RLL12161.1"/>
    </source>
</evidence>
<protein>
    <recommendedName>
        <fullName evidence="4">Tyr recombinase domain-containing protein</fullName>
    </recommendedName>
</protein>
<feature type="domain" description="Tyr recombinase" evidence="4">
    <location>
        <begin position="198"/>
        <end position="362"/>
    </location>
</feature>
<dbReference type="RefSeq" id="WP_121586647.1">
    <property type="nucleotide sequence ID" value="NZ_RCHT01000007.1"/>
</dbReference>
<dbReference type="Proteomes" id="UP000276301">
    <property type="component" value="Unassembled WGS sequence"/>
</dbReference>
<dbReference type="GO" id="GO:0015074">
    <property type="term" value="P:DNA integration"/>
    <property type="evidence" value="ECO:0007669"/>
    <property type="project" value="InterPro"/>
</dbReference>
<dbReference type="Pfam" id="PF00589">
    <property type="entry name" value="Phage_integrase"/>
    <property type="match status" value="1"/>
</dbReference>
<evidence type="ECO:0000313" key="6">
    <source>
        <dbReference type="Proteomes" id="UP000276301"/>
    </source>
</evidence>
<dbReference type="GO" id="GO:0006310">
    <property type="term" value="P:DNA recombination"/>
    <property type="evidence" value="ECO:0007669"/>
    <property type="project" value="UniProtKB-KW"/>
</dbReference>
<keyword evidence="6" id="KW-1185">Reference proteome</keyword>
<dbReference type="InterPro" id="IPR002104">
    <property type="entry name" value="Integrase_catalytic"/>
</dbReference>
<organism evidence="5 6">
    <name type="scientific">Anaerotruncus massiliensis</name>
    <name type="common">ex Liu et al. 2021</name>
    <dbReference type="NCBI Taxonomy" id="2321404"/>
    <lineage>
        <taxon>Bacteria</taxon>
        <taxon>Bacillati</taxon>
        <taxon>Bacillota</taxon>
        <taxon>Clostridia</taxon>
        <taxon>Eubacteriales</taxon>
        <taxon>Oscillospiraceae</taxon>
        <taxon>Anaerotruncus</taxon>
    </lineage>
</organism>
<evidence type="ECO:0000256" key="2">
    <source>
        <dbReference type="ARBA" id="ARBA00023125"/>
    </source>
</evidence>
<comment type="similarity">
    <text evidence="1">Belongs to the 'phage' integrase family.</text>
</comment>
<gene>
    <name evidence="5" type="ORF">D4A47_06445</name>
</gene>
<keyword evidence="3" id="KW-0233">DNA recombination</keyword>
<dbReference type="PANTHER" id="PTHR30349">
    <property type="entry name" value="PHAGE INTEGRASE-RELATED"/>
    <property type="match status" value="1"/>
</dbReference>
<dbReference type="InterPro" id="IPR011010">
    <property type="entry name" value="DNA_brk_join_enz"/>
</dbReference>
<proteinExistence type="inferred from homology"/>
<keyword evidence="2" id="KW-0238">DNA-binding</keyword>
<dbReference type="InterPro" id="IPR013762">
    <property type="entry name" value="Integrase-like_cat_sf"/>
</dbReference>
<evidence type="ECO:0000256" key="3">
    <source>
        <dbReference type="ARBA" id="ARBA00023172"/>
    </source>
</evidence>
<dbReference type="PANTHER" id="PTHR30349:SF41">
    <property type="entry name" value="INTEGRASE_RECOMBINASE PROTEIN MJ0367-RELATED"/>
    <property type="match status" value="1"/>
</dbReference>